<protein>
    <submittedName>
        <fullName evidence="1">Uncharacterized protein</fullName>
    </submittedName>
</protein>
<dbReference type="AlphaFoldDB" id="A0A8H3X318"/>
<sequence>MKNWKLSNKVDTYAFEIAFQDPDKRLNFIRKLLEYYNACITEIKNIKRKMPKNRRHSLFFKAKTWLENILKGPKASAMMVVQYLEQVIENLKNDIIIKNEEE</sequence>
<comment type="caution">
    <text evidence="1">The sequence shown here is derived from an EMBL/GenBank/DDBJ whole genome shotgun (WGS) entry which is preliminary data.</text>
</comment>
<evidence type="ECO:0000313" key="1">
    <source>
        <dbReference type="EMBL" id="KAF0407557.1"/>
    </source>
</evidence>
<organism evidence="1 2">
    <name type="scientific">Gigaspora margarita</name>
    <dbReference type="NCBI Taxonomy" id="4874"/>
    <lineage>
        <taxon>Eukaryota</taxon>
        <taxon>Fungi</taxon>
        <taxon>Fungi incertae sedis</taxon>
        <taxon>Mucoromycota</taxon>
        <taxon>Glomeromycotina</taxon>
        <taxon>Glomeromycetes</taxon>
        <taxon>Diversisporales</taxon>
        <taxon>Gigasporaceae</taxon>
        <taxon>Gigaspora</taxon>
    </lineage>
</organism>
<accession>A0A8H3X318</accession>
<dbReference type="EMBL" id="WTPW01001928">
    <property type="protein sequence ID" value="KAF0407557.1"/>
    <property type="molecule type" value="Genomic_DNA"/>
</dbReference>
<keyword evidence="2" id="KW-1185">Reference proteome</keyword>
<proteinExistence type="predicted"/>
<name>A0A8H3X318_GIGMA</name>
<reference evidence="1 2" key="1">
    <citation type="journal article" date="2019" name="Environ. Microbiol.">
        <title>At the nexus of three kingdoms: the genome of the mycorrhizal fungus Gigaspora margarita provides insights into plant, endobacterial and fungal interactions.</title>
        <authorList>
            <person name="Venice F."/>
            <person name="Ghignone S."/>
            <person name="Salvioli di Fossalunga A."/>
            <person name="Amselem J."/>
            <person name="Novero M."/>
            <person name="Xianan X."/>
            <person name="Sedzielewska Toro K."/>
            <person name="Morin E."/>
            <person name="Lipzen A."/>
            <person name="Grigoriev I.V."/>
            <person name="Henrissat B."/>
            <person name="Martin F.M."/>
            <person name="Bonfante P."/>
        </authorList>
    </citation>
    <scope>NUCLEOTIDE SEQUENCE [LARGE SCALE GENOMIC DNA]</scope>
    <source>
        <strain evidence="1 2">BEG34</strain>
    </source>
</reference>
<gene>
    <name evidence="1" type="ORF">F8M41_008750</name>
</gene>
<dbReference type="Proteomes" id="UP000439903">
    <property type="component" value="Unassembled WGS sequence"/>
</dbReference>
<evidence type="ECO:0000313" key="2">
    <source>
        <dbReference type="Proteomes" id="UP000439903"/>
    </source>
</evidence>
<dbReference type="OrthoDB" id="2439943at2759"/>